<keyword evidence="11" id="KW-1185">Reference proteome</keyword>
<sequence length="404" mass="42847">MAACSTETLKLAVQAIRRNALRSFLTPLGIMIGVSAVIAMVTIGNGTTAKVKEEMAKLGTNVLFVRPGQWGPGRSSSTAKPFNARDVAAMREQLRGIRAVAPLGQQSVTVVYGNESRSTGTIGTDASYMIAQDWDIAQGRNFLESETRSGQAVCILGDTVRKELFGSVDPLGKRIRLSNVSCQVIGVLEPKGESGFGNDRDDVVLIPLRTYQRRIAGNSDIGRITISAQDGVDTSKVQADIERLLRERRGISAGEEDDFRVADMKQIADTQTATTGVLTTLLGAVAGVSLLVGGIGIMNIMLVSVTERTREIGIRLAIGAQESQVLMQFLVEAVVLSLLGGTIGVALGLGLASAASAGMQIPFVFDPGIVLIAFAFSALIGVVFGYFPARRAAQLDPIDALRHE</sequence>
<keyword evidence="5 7" id="KW-0472">Membrane</keyword>
<dbReference type="Proteomes" id="UP000094501">
    <property type="component" value="Unassembled WGS sequence"/>
</dbReference>
<proteinExistence type="inferred from homology"/>
<feature type="transmembrane region" description="Helical" evidence="7">
    <location>
        <begin position="325"/>
        <end position="349"/>
    </location>
</feature>
<dbReference type="GO" id="GO:0005886">
    <property type="term" value="C:plasma membrane"/>
    <property type="evidence" value="ECO:0007669"/>
    <property type="project" value="UniProtKB-SubCell"/>
</dbReference>
<feature type="transmembrane region" description="Helical" evidence="7">
    <location>
        <begin position="24"/>
        <end position="43"/>
    </location>
</feature>
<dbReference type="InterPro" id="IPR050250">
    <property type="entry name" value="Macrolide_Exporter_MacB"/>
</dbReference>
<name>A0A1E3VZ08_9HYPH</name>
<dbReference type="Pfam" id="PF02687">
    <property type="entry name" value="FtsX"/>
    <property type="match status" value="1"/>
</dbReference>
<evidence type="ECO:0000259" key="9">
    <source>
        <dbReference type="Pfam" id="PF12704"/>
    </source>
</evidence>
<dbReference type="EMBL" id="LPWG01000014">
    <property type="protein sequence ID" value="ODR98146.1"/>
    <property type="molecule type" value="Genomic_DNA"/>
</dbReference>
<dbReference type="STRING" id="1774968.AUC68_10870"/>
<evidence type="ECO:0000256" key="2">
    <source>
        <dbReference type="ARBA" id="ARBA00022475"/>
    </source>
</evidence>
<keyword evidence="3 7" id="KW-0812">Transmembrane</keyword>
<feature type="domain" description="MacB-like periplasmic core" evidence="9">
    <location>
        <begin position="23"/>
        <end position="243"/>
    </location>
</feature>
<accession>A0A1E3VZ08</accession>
<gene>
    <name evidence="10" type="ORF">AUC68_10870</name>
</gene>
<evidence type="ECO:0000259" key="8">
    <source>
        <dbReference type="Pfam" id="PF02687"/>
    </source>
</evidence>
<comment type="subcellular location">
    <subcellularLocation>
        <location evidence="1">Cell membrane</location>
        <topology evidence="1">Multi-pass membrane protein</topology>
    </subcellularLocation>
</comment>
<dbReference type="InterPro" id="IPR025857">
    <property type="entry name" value="MacB_PCD"/>
</dbReference>
<dbReference type="GO" id="GO:0022857">
    <property type="term" value="F:transmembrane transporter activity"/>
    <property type="evidence" value="ECO:0007669"/>
    <property type="project" value="TreeGrafter"/>
</dbReference>
<feature type="transmembrane region" description="Helical" evidence="7">
    <location>
        <begin position="369"/>
        <end position="387"/>
    </location>
</feature>
<reference evidence="10 11" key="1">
    <citation type="journal article" date="2016" name="Environ. Microbiol.">
        <title>New Methyloceanibacter diversity from North Sea sediments includes methanotroph containing solely the soluble methane monooxygenase.</title>
        <authorList>
            <person name="Vekeman B."/>
            <person name="Kerckhof F.M."/>
            <person name="Cremers G."/>
            <person name="de Vos P."/>
            <person name="Vandamme P."/>
            <person name="Boon N."/>
            <person name="Op den Camp H.J."/>
            <person name="Heylen K."/>
        </authorList>
    </citation>
    <scope>NUCLEOTIDE SEQUENCE [LARGE SCALE GENOMIC DNA]</scope>
    <source>
        <strain evidence="10 11">R-67174</strain>
    </source>
</reference>
<evidence type="ECO:0000256" key="5">
    <source>
        <dbReference type="ARBA" id="ARBA00023136"/>
    </source>
</evidence>
<dbReference type="InterPro" id="IPR003838">
    <property type="entry name" value="ABC3_permease_C"/>
</dbReference>
<dbReference type="PANTHER" id="PTHR30572">
    <property type="entry name" value="MEMBRANE COMPONENT OF TRANSPORTER-RELATED"/>
    <property type="match status" value="1"/>
</dbReference>
<feature type="transmembrane region" description="Helical" evidence="7">
    <location>
        <begin position="281"/>
        <end position="305"/>
    </location>
</feature>
<evidence type="ECO:0000256" key="7">
    <source>
        <dbReference type="SAM" id="Phobius"/>
    </source>
</evidence>
<keyword evidence="2" id="KW-1003">Cell membrane</keyword>
<evidence type="ECO:0000313" key="10">
    <source>
        <dbReference type="EMBL" id="ODR98146.1"/>
    </source>
</evidence>
<dbReference type="Pfam" id="PF12704">
    <property type="entry name" value="MacB_PCD"/>
    <property type="match status" value="1"/>
</dbReference>
<dbReference type="RefSeq" id="WP_244500565.1">
    <property type="nucleotide sequence ID" value="NZ_LPWG01000014.1"/>
</dbReference>
<keyword evidence="4 7" id="KW-1133">Transmembrane helix</keyword>
<dbReference type="AlphaFoldDB" id="A0A1E3VZ08"/>
<evidence type="ECO:0000313" key="11">
    <source>
        <dbReference type="Proteomes" id="UP000094501"/>
    </source>
</evidence>
<evidence type="ECO:0000256" key="4">
    <source>
        <dbReference type="ARBA" id="ARBA00022989"/>
    </source>
</evidence>
<comment type="caution">
    <text evidence="10">The sequence shown here is derived from an EMBL/GenBank/DDBJ whole genome shotgun (WGS) entry which is preliminary data.</text>
</comment>
<protein>
    <submittedName>
        <fullName evidence="10">Multidrug ABC transporter substrate-binding protein</fullName>
    </submittedName>
</protein>
<feature type="domain" description="ABC3 transporter permease C-terminal" evidence="8">
    <location>
        <begin position="284"/>
        <end position="397"/>
    </location>
</feature>
<evidence type="ECO:0000256" key="6">
    <source>
        <dbReference type="ARBA" id="ARBA00038076"/>
    </source>
</evidence>
<evidence type="ECO:0000256" key="1">
    <source>
        <dbReference type="ARBA" id="ARBA00004651"/>
    </source>
</evidence>
<dbReference type="PANTHER" id="PTHR30572:SF4">
    <property type="entry name" value="ABC TRANSPORTER PERMEASE YTRF"/>
    <property type="match status" value="1"/>
</dbReference>
<organism evidence="10 11">
    <name type="scientific">Methyloceanibacter methanicus</name>
    <dbReference type="NCBI Taxonomy" id="1774968"/>
    <lineage>
        <taxon>Bacteria</taxon>
        <taxon>Pseudomonadati</taxon>
        <taxon>Pseudomonadota</taxon>
        <taxon>Alphaproteobacteria</taxon>
        <taxon>Hyphomicrobiales</taxon>
        <taxon>Hyphomicrobiaceae</taxon>
        <taxon>Methyloceanibacter</taxon>
    </lineage>
</organism>
<comment type="similarity">
    <text evidence="6">Belongs to the ABC-4 integral membrane protein family.</text>
</comment>
<evidence type="ECO:0000256" key="3">
    <source>
        <dbReference type="ARBA" id="ARBA00022692"/>
    </source>
</evidence>